<reference evidence="3" key="2">
    <citation type="journal article" date="2016" name="Int. J. Syst. Evol. Microbiol.">
        <title>Caldimicrobium thiodismutans sp. nov., a sulfur-disproportionating bacterium isolated from a hot spring.</title>
        <authorList>
            <person name="Kojima H."/>
            <person name="Umezawa K."/>
            <person name="Fukui M."/>
        </authorList>
    </citation>
    <scope>NUCLEOTIDE SEQUENCE [LARGE SCALE GENOMIC DNA]</scope>
    <source>
        <strain evidence="3">TF1</strain>
    </source>
</reference>
<dbReference type="KEGG" id="cthi:THC_1249"/>
<dbReference type="EMBL" id="AP014945">
    <property type="protein sequence ID" value="BAU23618.1"/>
    <property type="molecule type" value="Genomic_DNA"/>
</dbReference>
<feature type="domain" description="(S)-ureidoglycine aminohydrolase cupin" evidence="1">
    <location>
        <begin position="14"/>
        <end position="86"/>
    </location>
</feature>
<evidence type="ECO:0000313" key="3">
    <source>
        <dbReference type="Proteomes" id="UP000068196"/>
    </source>
</evidence>
<protein>
    <submittedName>
        <fullName evidence="2">Cupin</fullName>
    </submittedName>
</protein>
<reference evidence="2 3" key="1">
    <citation type="journal article" date="2016" name="Int. J. Syst. Evol. Microbiol.">
        <title>Caldimicrobium thiodismutans sp. nov., a sulfur-disproportionating bacterium isolated from a hot spring, and emended description of the genus Caldimicrobium.</title>
        <authorList>
            <person name="Kojima H."/>
            <person name="Umezawa K."/>
            <person name="Fukui M."/>
        </authorList>
    </citation>
    <scope>NUCLEOTIDE SEQUENCE [LARGE SCALE GENOMIC DNA]</scope>
    <source>
        <strain evidence="2 3">TF1</strain>
    </source>
</reference>
<dbReference type="Gene3D" id="2.60.120.10">
    <property type="entry name" value="Jelly Rolls"/>
    <property type="match status" value="1"/>
</dbReference>
<dbReference type="InterPro" id="IPR008579">
    <property type="entry name" value="UGlyAH_Cupin_dom"/>
</dbReference>
<dbReference type="AlphaFoldDB" id="A0A0U5ANZ5"/>
<organism evidence="2 3">
    <name type="scientific">Caldimicrobium thiodismutans</name>
    <dbReference type="NCBI Taxonomy" id="1653476"/>
    <lineage>
        <taxon>Bacteria</taxon>
        <taxon>Pseudomonadati</taxon>
        <taxon>Thermodesulfobacteriota</taxon>
        <taxon>Thermodesulfobacteria</taxon>
        <taxon>Thermodesulfobacteriales</taxon>
        <taxon>Thermodesulfobacteriaceae</taxon>
        <taxon>Caldimicrobium</taxon>
    </lineage>
</organism>
<evidence type="ECO:0000313" key="2">
    <source>
        <dbReference type="EMBL" id="BAU23618.1"/>
    </source>
</evidence>
<dbReference type="InterPro" id="IPR011051">
    <property type="entry name" value="RmlC_Cupin_sf"/>
</dbReference>
<evidence type="ECO:0000259" key="1">
    <source>
        <dbReference type="Pfam" id="PF05899"/>
    </source>
</evidence>
<dbReference type="Proteomes" id="UP000068196">
    <property type="component" value="Chromosome"/>
</dbReference>
<dbReference type="STRING" id="1653476.THC_1249"/>
<dbReference type="InterPro" id="IPR014710">
    <property type="entry name" value="RmlC-like_jellyroll"/>
</dbReference>
<keyword evidence="3" id="KW-1185">Reference proteome</keyword>
<dbReference type="CDD" id="cd02227">
    <property type="entry name" value="cupin_TM1112-like"/>
    <property type="match status" value="1"/>
</dbReference>
<dbReference type="SUPFAM" id="SSF51182">
    <property type="entry name" value="RmlC-like cupins"/>
    <property type="match status" value="1"/>
</dbReference>
<gene>
    <name evidence="2" type="ORF">THC_1249</name>
</gene>
<sequence length="91" mass="10859">MEVKIESPDKERLSALKVETWPIWTKEISRFDWYYGETEMCYFLEGRVIVELPDGQKIDIKKGDLVTFPKGLSCVWDIKEPIRKHYTFIED</sequence>
<dbReference type="RefSeq" id="WP_068516693.1">
    <property type="nucleotide sequence ID" value="NZ_AP014945.1"/>
</dbReference>
<dbReference type="PANTHER" id="PTHR33271:SF22">
    <property type="entry name" value="OS04G0445200 PROTEIN"/>
    <property type="match status" value="1"/>
</dbReference>
<dbReference type="OrthoDB" id="9799053at2"/>
<dbReference type="Pfam" id="PF05899">
    <property type="entry name" value="Cupin_3"/>
    <property type="match status" value="1"/>
</dbReference>
<name>A0A0U5ANZ5_9BACT</name>
<accession>A0A0U5ANZ5</accession>
<dbReference type="PANTHER" id="PTHR33271">
    <property type="entry name" value="OS04G0445200 PROTEIN"/>
    <property type="match status" value="1"/>
</dbReference>
<proteinExistence type="predicted"/>